<name>A0AAU8DQS1_9ACTN</name>
<evidence type="ECO:0000313" key="1">
    <source>
        <dbReference type="EMBL" id="XCG63217.1"/>
    </source>
</evidence>
<sequence>MTHRPDELYVLDEQAAEGLHEPVLLVALDGYVDAGNGVALAIRHLLGSGDPDGRPEPAGDVVATFDVDALLDYRSRRPPLVYVDGAFTSYARPQLLVRRIRDRAGTDYLVLTGPEPDLHWERFCADVADLVQKLGVRLTVNLLAIPMAVPHTRPAGMSRHSSRPGLVESNEAWMGTISVPGHVSGLLEYRFGELGLPAIGLAAHVPHYLARSDHPVTAQRLLQALQETTGLALEADELNSAIGQFDAQLAVELSGNEEVAQVVTALEQQYDAFISANGRSLLAPSEAMPTADELAAQVEKFLADQE</sequence>
<reference evidence="1" key="1">
    <citation type="submission" date="2024-05" db="EMBL/GenBank/DDBJ databases">
        <authorList>
            <person name="Cai S.Y."/>
            <person name="Jin L.M."/>
            <person name="Li H.R."/>
        </authorList>
    </citation>
    <scope>NUCLEOTIDE SEQUENCE</scope>
    <source>
        <strain evidence="1">A5-74</strain>
    </source>
</reference>
<accession>A0AAU8DQS1</accession>
<dbReference type="Pfam" id="PF09754">
    <property type="entry name" value="PAC2"/>
    <property type="match status" value="1"/>
</dbReference>
<dbReference type="Gene3D" id="1.10.287.100">
    <property type="match status" value="1"/>
</dbReference>
<gene>
    <name evidence="1" type="ORF">ABLG96_18735</name>
</gene>
<dbReference type="Gene3D" id="3.40.50.10900">
    <property type="entry name" value="PAC-like subunit"/>
    <property type="match status" value="1"/>
</dbReference>
<proteinExistence type="predicted"/>
<dbReference type="SUPFAM" id="SSF159659">
    <property type="entry name" value="Cgl1923-like"/>
    <property type="match status" value="1"/>
</dbReference>
<organism evidence="1">
    <name type="scientific">Nakamurella sp. A5-74</name>
    <dbReference type="NCBI Taxonomy" id="3158264"/>
    <lineage>
        <taxon>Bacteria</taxon>
        <taxon>Bacillati</taxon>
        <taxon>Actinomycetota</taxon>
        <taxon>Actinomycetes</taxon>
        <taxon>Nakamurellales</taxon>
        <taxon>Nakamurellaceae</taxon>
        <taxon>Nakamurella</taxon>
    </lineage>
</organism>
<dbReference type="InterPro" id="IPR019151">
    <property type="entry name" value="Proteasome_assmbl_chaperone_2"/>
</dbReference>
<dbReference type="RefSeq" id="WP_353648832.1">
    <property type="nucleotide sequence ID" value="NZ_CP159218.1"/>
</dbReference>
<dbReference type="InterPro" id="IPR038389">
    <property type="entry name" value="PSMG2_sf"/>
</dbReference>
<dbReference type="PIRSF" id="PIRSF028754">
    <property type="entry name" value="UCP028754"/>
    <property type="match status" value="1"/>
</dbReference>
<dbReference type="AlphaFoldDB" id="A0AAU8DQS1"/>
<dbReference type="InterPro" id="IPR008492">
    <property type="entry name" value="Rv2714-like"/>
</dbReference>
<dbReference type="EMBL" id="CP159218">
    <property type="protein sequence ID" value="XCG63217.1"/>
    <property type="molecule type" value="Genomic_DNA"/>
</dbReference>
<protein>
    <submittedName>
        <fullName evidence="1">PAC2 family protein</fullName>
    </submittedName>
</protein>